<comment type="cofactor">
    <cofactor evidence="15">
        <name>Mg(2+)</name>
        <dbReference type="ChEBI" id="CHEBI:18420"/>
    </cofactor>
    <text evidence="15">Binds 2 magnesium ions per subunit.</text>
</comment>
<evidence type="ECO:0000313" key="18">
    <source>
        <dbReference type="Proteomes" id="UP001310248"/>
    </source>
</evidence>
<dbReference type="InterPro" id="IPR053848">
    <property type="entry name" value="IMS_HHH_1"/>
</dbReference>
<evidence type="ECO:0000256" key="6">
    <source>
        <dbReference type="ARBA" id="ARBA00022695"/>
    </source>
</evidence>
<feature type="active site" evidence="15">
    <location>
        <position position="111"/>
    </location>
</feature>
<accession>A0ABU7FZL4</accession>
<keyword evidence="18" id="KW-1185">Reference proteome</keyword>
<evidence type="ECO:0000256" key="7">
    <source>
        <dbReference type="ARBA" id="ARBA00022705"/>
    </source>
</evidence>
<name>A0ABU7FZL4_9ALTE</name>
<evidence type="ECO:0000256" key="1">
    <source>
        <dbReference type="ARBA" id="ARBA00004496"/>
    </source>
</evidence>
<keyword evidence="11 15" id="KW-0239">DNA-directed DNA polymerase</keyword>
<evidence type="ECO:0000256" key="4">
    <source>
        <dbReference type="ARBA" id="ARBA00022490"/>
    </source>
</evidence>
<dbReference type="PANTHER" id="PTHR11076">
    <property type="entry name" value="DNA REPAIR POLYMERASE UMUC / TRANSFERASE FAMILY MEMBER"/>
    <property type="match status" value="1"/>
</dbReference>
<gene>
    <name evidence="15 17" type="primary">dinB</name>
    <name evidence="17" type="ORF">SNR37_002000</name>
</gene>
<feature type="domain" description="UmuC" evidence="16">
    <location>
        <begin position="11"/>
        <end position="192"/>
    </location>
</feature>
<dbReference type="Gene3D" id="3.30.70.270">
    <property type="match status" value="1"/>
</dbReference>
<evidence type="ECO:0000313" key="17">
    <source>
        <dbReference type="EMBL" id="MEE1672598.1"/>
    </source>
</evidence>
<comment type="subcellular location">
    <subcellularLocation>
        <location evidence="1 15">Cytoplasm</location>
    </subcellularLocation>
</comment>
<dbReference type="HAMAP" id="MF_01113">
    <property type="entry name" value="DNApol_IV"/>
    <property type="match status" value="1"/>
</dbReference>
<keyword evidence="8 15" id="KW-0479">Metal-binding</keyword>
<evidence type="ECO:0000256" key="5">
    <source>
        <dbReference type="ARBA" id="ARBA00022679"/>
    </source>
</evidence>
<keyword evidence="13 15" id="KW-0234">DNA repair</keyword>
<comment type="similarity">
    <text evidence="2 15">Belongs to the DNA polymerase type-Y family.</text>
</comment>
<dbReference type="Proteomes" id="UP001310248">
    <property type="component" value="Unassembled WGS sequence"/>
</dbReference>
<feature type="site" description="Substrate discrimination" evidence="15">
    <location>
        <position position="20"/>
    </location>
</feature>
<dbReference type="InterPro" id="IPR017961">
    <property type="entry name" value="DNA_pol_Y-fam_little_finger"/>
</dbReference>
<keyword evidence="9 15" id="KW-0227">DNA damage</keyword>
<evidence type="ECO:0000256" key="3">
    <source>
        <dbReference type="ARBA" id="ARBA00022457"/>
    </source>
</evidence>
<dbReference type="RefSeq" id="WP_329774035.1">
    <property type="nucleotide sequence ID" value="NZ_JAYDYW010000004.1"/>
</dbReference>
<keyword evidence="7 15" id="KW-0235">DNA replication</keyword>
<dbReference type="SUPFAM" id="SSF56672">
    <property type="entry name" value="DNA/RNA polymerases"/>
    <property type="match status" value="1"/>
</dbReference>
<reference evidence="17 18" key="2">
    <citation type="submission" date="2023-12" db="EMBL/GenBank/DDBJ databases">
        <authorList>
            <consortium name="Cladostephus spongiosus"/>
            <person name="Lorente B."/>
            <person name="Cabral C."/>
            <person name="Frias J."/>
            <person name="Faria J."/>
            <person name="Toubarro D."/>
        </authorList>
    </citation>
    <scope>NUCLEOTIDE SEQUENCE [LARGE SCALE GENOMIC DNA]</scope>
    <source>
        <strain evidence="17 18">ZMCS4</strain>
    </source>
</reference>
<sequence length="363" mass="40607">MADLQPIQRKIIHVDMDCFYAAVEMRDQPELANVPLAVGGMRSGRGVLTTCNYLARQYGIRSAMPTHKALQLCPQLVLVPPRMQVYQEVSREVQSVFHDYADAIEPLSLDEAYLDVSNSEACKGSATLIAEQIRQDIYTKTGLTASAGVAPVKFLAKIASDLNKPNGLYVIKPEQVSEFIETLALEKISGVGKVSIEKLHHQGLYTGGDIRRADKDKLKQLFGKFGEMLWLRCQGVDERAVSNDRKRKSVAVERTFAKDEGNPAILIERLLALLPELKQRSEKHLKQAKMNKLGVKIKFADFQQTTKEQQCQRIDESALLELFEEAFARGKGKAVRLIGLHIGLAYEQQNQSPQLVLPFELTT</sequence>
<dbReference type="EMBL" id="JAYDYW010000004">
    <property type="protein sequence ID" value="MEE1672598.1"/>
    <property type="molecule type" value="Genomic_DNA"/>
</dbReference>
<dbReference type="Gene3D" id="3.40.1170.60">
    <property type="match status" value="1"/>
</dbReference>
<evidence type="ECO:0000256" key="15">
    <source>
        <dbReference type="HAMAP-Rule" id="MF_01113"/>
    </source>
</evidence>
<dbReference type="Pfam" id="PF21999">
    <property type="entry name" value="IMS_HHH_1"/>
    <property type="match status" value="1"/>
</dbReference>
<proteinExistence type="inferred from homology"/>
<dbReference type="Gene3D" id="3.30.1490.100">
    <property type="entry name" value="DNA polymerase, Y-family, little finger domain"/>
    <property type="match status" value="1"/>
</dbReference>
<dbReference type="PANTHER" id="PTHR11076:SF33">
    <property type="entry name" value="DNA POLYMERASE KAPPA"/>
    <property type="match status" value="1"/>
</dbReference>
<evidence type="ECO:0000256" key="2">
    <source>
        <dbReference type="ARBA" id="ARBA00010945"/>
    </source>
</evidence>
<dbReference type="Gene3D" id="1.10.150.20">
    <property type="entry name" value="5' to 3' exonuclease, C-terminal subdomain"/>
    <property type="match status" value="1"/>
</dbReference>
<comment type="caution">
    <text evidence="17">The sequence shown here is derived from an EMBL/GenBank/DDBJ whole genome shotgun (WGS) entry which is preliminary data.</text>
</comment>
<dbReference type="CDD" id="cd03586">
    <property type="entry name" value="PolY_Pol_IV_kappa"/>
    <property type="match status" value="1"/>
</dbReference>
<dbReference type="InterPro" id="IPR001126">
    <property type="entry name" value="UmuC"/>
</dbReference>
<dbReference type="SUPFAM" id="SSF100879">
    <property type="entry name" value="Lesion bypass DNA polymerase (Y-family), little finger domain"/>
    <property type="match status" value="1"/>
</dbReference>
<dbReference type="Pfam" id="PF00817">
    <property type="entry name" value="IMS"/>
    <property type="match status" value="1"/>
</dbReference>
<feature type="binding site" evidence="15">
    <location>
        <position position="15"/>
    </location>
    <ligand>
        <name>Mg(2+)</name>
        <dbReference type="ChEBI" id="CHEBI:18420"/>
    </ligand>
</feature>
<evidence type="ECO:0000256" key="13">
    <source>
        <dbReference type="ARBA" id="ARBA00023204"/>
    </source>
</evidence>
<reference evidence="18" key="1">
    <citation type="submission" date="2023-07" db="EMBL/GenBank/DDBJ databases">
        <title>Draft genome sequence of Agarivorans aestuarii strain ZMCS4, a CAZymes producing bacteria isolated from the marine brown algae Clodostephus spongiosus.</title>
        <authorList>
            <person name="Lorente B."/>
            <person name="Cabral C."/>
            <person name="Frias J."/>
            <person name="Faria J."/>
            <person name="Toubarro D."/>
        </authorList>
    </citation>
    <scope>NUCLEOTIDE SEQUENCE [LARGE SCALE GENOMIC DNA]</scope>
    <source>
        <strain evidence="18">ZMCS4</strain>
    </source>
</reference>
<keyword evidence="3 15" id="KW-0515">Mutator protein</keyword>
<keyword evidence="4 15" id="KW-0963">Cytoplasm</keyword>
<dbReference type="PROSITE" id="PS50173">
    <property type="entry name" value="UMUC"/>
    <property type="match status" value="1"/>
</dbReference>
<evidence type="ECO:0000256" key="11">
    <source>
        <dbReference type="ARBA" id="ARBA00022932"/>
    </source>
</evidence>
<comment type="function">
    <text evidence="15">Poorly processive, error-prone DNA polymerase involved in untargeted mutagenesis. Copies undamaged DNA at stalled replication forks, which arise in vivo from mismatched or misaligned primer ends. These misaligned primers can be extended by PolIV. Exhibits no 3'-5' exonuclease (proofreading) activity. May be involved in translesional synthesis, in conjunction with the beta clamp from PolIII.</text>
</comment>
<comment type="catalytic activity">
    <reaction evidence="14 15">
        <text>DNA(n) + a 2'-deoxyribonucleoside 5'-triphosphate = DNA(n+1) + diphosphate</text>
        <dbReference type="Rhea" id="RHEA:22508"/>
        <dbReference type="Rhea" id="RHEA-COMP:17339"/>
        <dbReference type="Rhea" id="RHEA-COMP:17340"/>
        <dbReference type="ChEBI" id="CHEBI:33019"/>
        <dbReference type="ChEBI" id="CHEBI:61560"/>
        <dbReference type="ChEBI" id="CHEBI:173112"/>
        <dbReference type="EC" id="2.7.7.7"/>
    </reaction>
</comment>
<evidence type="ECO:0000256" key="8">
    <source>
        <dbReference type="ARBA" id="ARBA00022723"/>
    </source>
</evidence>
<dbReference type="NCBIfam" id="NF002677">
    <property type="entry name" value="PRK02406.1"/>
    <property type="match status" value="1"/>
</dbReference>
<organism evidence="17 18">
    <name type="scientific">Agarivorans aestuarii</name>
    <dbReference type="NCBI Taxonomy" id="1563703"/>
    <lineage>
        <taxon>Bacteria</taxon>
        <taxon>Pseudomonadati</taxon>
        <taxon>Pseudomonadota</taxon>
        <taxon>Gammaproteobacteria</taxon>
        <taxon>Alteromonadales</taxon>
        <taxon>Alteromonadaceae</taxon>
        <taxon>Agarivorans</taxon>
    </lineage>
</organism>
<evidence type="ECO:0000256" key="9">
    <source>
        <dbReference type="ARBA" id="ARBA00022763"/>
    </source>
</evidence>
<evidence type="ECO:0000259" key="16">
    <source>
        <dbReference type="PROSITE" id="PS50173"/>
    </source>
</evidence>
<evidence type="ECO:0000256" key="10">
    <source>
        <dbReference type="ARBA" id="ARBA00022842"/>
    </source>
</evidence>
<dbReference type="EC" id="2.7.7.7" evidence="15"/>
<keyword evidence="5 15" id="KW-0808">Transferase</keyword>
<dbReference type="GO" id="GO:0003887">
    <property type="term" value="F:DNA-directed DNA polymerase activity"/>
    <property type="evidence" value="ECO:0007669"/>
    <property type="project" value="UniProtKB-EC"/>
</dbReference>
<feature type="binding site" evidence="15">
    <location>
        <position position="110"/>
    </location>
    <ligand>
        <name>Mg(2+)</name>
        <dbReference type="ChEBI" id="CHEBI:18420"/>
    </ligand>
</feature>
<dbReference type="InterPro" id="IPR050116">
    <property type="entry name" value="DNA_polymerase-Y"/>
</dbReference>
<dbReference type="Pfam" id="PF11799">
    <property type="entry name" value="IMS_C"/>
    <property type="match status" value="1"/>
</dbReference>
<dbReference type="InterPro" id="IPR022880">
    <property type="entry name" value="DNApol_IV"/>
</dbReference>
<evidence type="ECO:0000256" key="12">
    <source>
        <dbReference type="ARBA" id="ARBA00023125"/>
    </source>
</evidence>
<dbReference type="InterPro" id="IPR043128">
    <property type="entry name" value="Rev_trsase/Diguanyl_cyclase"/>
</dbReference>
<keyword evidence="6 15" id="KW-0548">Nucleotidyltransferase</keyword>
<dbReference type="InterPro" id="IPR036775">
    <property type="entry name" value="DNA_pol_Y-fam_lit_finger_sf"/>
</dbReference>
<comment type="subunit">
    <text evidence="15">Monomer.</text>
</comment>
<keyword evidence="10 15" id="KW-0460">Magnesium</keyword>
<keyword evidence="12 15" id="KW-0238">DNA-binding</keyword>
<protein>
    <recommendedName>
        <fullName evidence="15">DNA polymerase IV</fullName>
        <shortName evidence="15">Pol IV</shortName>
        <ecNumber evidence="15">2.7.7.7</ecNumber>
    </recommendedName>
</protein>
<dbReference type="InterPro" id="IPR043502">
    <property type="entry name" value="DNA/RNA_pol_sf"/>
</dbReference>
<evidence type="ECO:0000256" key="14">
    <source>
        <dbReference type="ARBA" id="ARBA00049244"/>
    </source>
</evidence>